<evidence type="ECO:0000256" key="6">
    <source>
        <dbReference type="ARBA" id="ARBA00022692"/>
    </source>
</evidence>
<evidence type="ECO:0000256" key="9">
    <source>
        <dbReference type="ARBA" id="ARBA00023136"/>
    </source>
</evidence>
<evidence type="ECO:0000256" key="3">
    <source>
        <dbReference type="ARBA" id="ARBA00022448"/>
    </source>
</evidence>
<feature type="domain" description="TonB C-terminal" evidence="11">
    <location>
        <begin position="155"/>
        <end position="251"/>
    </location>
</feature>
<dbReference type="PANTHER" id="PTHR33446">
    <property type="entry name" value="PROTEIN TONB-RELATED"/>
    <property type="match status" value="1"/>
</dbReference>
<dbReference type="InterPro" id="IPR037682">
    <property type="entry name" value="TonB_C"/>
</dbReference>
<evidence type="ECO:0000256" key="4">
    <source>
        <dbReference type="ARBA" id="ARBA00022475"/>
    </source>
</evidence>
<evidence type="ECO:0000256" key="8">
    <source>
        <dbReference type="ARBA" id="ARBA00022989"/>
    </source>
</evidence>
<evidence type="ECO:0000256" key="5">
    <source>
        <dbReference type="ARBA" id="ARBA00022519"/>
    </source>
</evidence>
<accession>A0A397PFI4</accession>
<dbReference type="Gene3D" id="3.30.1150.10">
    <property type="match status" value="1"/>
</dbReference>
<comment type="subcellular location">
    <subcellularLocation>
        <location evidence="1">Cell inner membrane</location>
        <topology evidence="1">Single-pass membrane protein</topology>
        <orientation evidence="1">Periplasmic side</orientation>
    </subcellularLocation>
</comment>
<name>A0A397PFI4_9SPHN</name>
<reference evidence="12 13" key="1">
    <citation type="submission" date="2018-08" db="EMBL/GenBank/DDBJ databases">
        <title>Genomic Encyclopedia of Type Strains, Phase IV (KMG-IV): sequencing the most valuable type-strain genomes for metagenomic binning, comparative biology and taxonomic classification.</title>
        <authorList>
            <person name="Goeker M."/>
        </authorList>
    </citation>
    <scope>NUCLEOTIDE SEQUENCE [LARGE SCALE GENOMIC DNA]</scope>
    <source>
        <strain evidence="12 13">DSM 25527</strain>
    </source>
</reference>
<keyword evidence="8" id="KW-1133">Transmembrane helix</keyword>
<gene>
    <name evidence="12" type="ORF">DFR49_0524</name>
</gene>
<evidence type="ECO:0000256" key="2">
    <source>
        <dbReference type="ARBA" id="ARBA00006555"/>
    </source>
</evidence>
<dbReference type="Pfam" id="PF03544">
    <property type="entry name" value="TonB_C"/>
    <property type="match status" value="1"/>
</dbReference>
<feature type="compositionally biased region" description="Polar residues" evidence="10">
    <location>
        <begin position="91"/>
        <end position="101"/>
    </location>
</feature>
<keyword evidence="13" id="KW-1185">Reference proteome</keyword>
<dbReference type="PANTHER" id="PTHR33446:SF13">
    <property type="entry name" value="TONB PROTEIN"/>
    <property type="match status" value="1"/>
</dbReference>
<evidence type="ECO:0000313" key="12">
    <source>
        <dbReference type="EMBL" id="RIA45995.1"/>
    </source>
</evidence>
<protein>
    <submittedName>
        <fullName evidence="12">TonB family protein</fullName>
    </submittedName>
</protein>
<dbReference type="InterPro" id="IPR051045">
    <property type="entry name" value="TonB-dependent_transducer"/>
</dbReference>
<organism evidence="12 13">
    <name type="scientific">Hephaestia caeni</name>
    <dbReference type="NCBI Taxonomy" id="645617"/>
    <lineage>
        <taxon>Bacteria</taxon>
        <taxon>Pseudomonadati</taxon>
        <taxon>Pseudomonadota</taxon>
        <taxon>Alphaproteobacteria</taxon>
        <taxon>Sphingomonadales</taxon>
        <taxon>Sphingomonadaceae</taxon>
        <taxon>Hephaestia</taxon>
    </lineage>
</organism>
<keyword evidence="5" id="KW-0997">Cell inner membrane</keyword>
<keyword evidence="4" id="KW-1003">Cell membrane</keyword>
<dbReference type="PROSITE" id="PS52015">
    <property type="entry name" value="TONB_CTD"/>
    <property type="match status" value="1"/>
</dbReference>
<evidence type="ECO:0000313" key="13">
    <source>
        <dbReference type="Proteomes" id="UP000266568"/>
    </source>
</evidence>
<dbReference type="GO" id="GO:0015031">
    <property type="term" value="P:protein transport"/>
    <property type="evidence" value="ECO:0007669"/>
    <property type="project" value="UniProtKB-KW"/>
</dbReference>
<evidence type="ECO:0000256" key="10">
    <source>
        <dbReference type="SAM" id="MobiDB-lite"/>
    </source>
</evidence>
<feature type="region of interest" description="Disordered" evidence="10">
    <location>
        <begin position="82"/>
        <end position="146"/>
    </location>
</feature>
<dbReference type="GO" id="GO:0005886">
    <property type="term" value="C:plasma membrane"/>
    <property type="evidence" value="ECO:0007669"/>
    <property type="project" value="UniProtKB-SubCell"/>
</dbReference>
<dbReference type="AlphaFoldDB" id="A0A397PFI4"/>
<proteinExistence type="inferred from homology"/>
<keyword evidence="6" id="KW-0812">Transmembrane</keyword>
<keyword evidence="7" id="KW-0653">Protein transport</keyword>
<dbReference type="EMBL" id="QXDC01000002">
    <property type="protein sequence ID" value="RIA45995.1"/>
    <property type="molecule type" value="Genomic_DNA"/>
</dbReference>
<keyword evidence="3" id="KW-0813">Transport</keyword>
<evidence type="ECO:0000256" key="1">
    <source>
        <dbReference type="ARBA" id="ARBA00004383"/>
    </source>
</evidence>
<comment type="similarity">
    <text evidence="2">Belongs to the TonB family.</text>
</comment>
<comment type="caution">
    <text evidence="12">The sequence shown here is derived from an EMBL/GenBank/DDBJ whole genome shotgun (WGS) entry which is preliminary data.</text>
</comment>
<dbReference type="InterPro" id="IPR006260">
    <property type="entry name" value="TonB/TolA_C"/>
</dbReference>
<sequence>MRHVILQTEKDVYEAANPPFNLCESAMSSPARIDVLGILVSCLGHAAVLGGLIAANSNSPKPSKPSPQRETAMMVDFIELSGNGESDRSANRPTSTPSELSTGHDARTPIAAAAPKESALGTIARSAPSNSDRAASRPADGGGIESAIDTAELNEYQRLLYEIVARHSRYPGEAKQLRLAGITALAFRLDRNGNVLESWVHRSSGSAMLDNAALAALERSRPLPPIPASLPARMDFVIEIDSSLQQVAFRTAN</sequence>
<dbReference type="GO" id="GO:0055085">
    <property type="term" value="P:transmembrane transport"/>
    <property type="evidence" value="ECO:0007669"/>
    <property type="project" value="InterPro"/>
</dbReference>
<dbReference type="SUPFAM" id="SSF74653">
    <property type="entry name" value="TolA/TonB C-terminal domain"/>
    <property type="match status" value="1"/>
</dbReference>
<keyword evidence="9" id="KW-0472">Membrane</keyword>
<dbReference type="Proteomes" id="UP000266568">
    <property type="component" value="Unassembled WGS sequence"/>
</dbReference>
<dbReference type="NCBIfam" id="TIGR01352">
    <property type="entry name" value="tonB_Cterm"/>
    <property type="match status" value="1"/>
</dbReference>
<evidence type="ECO:0000259" key="11">
    <source>
        <dbReference type="PROSITE" id="PS52015"/>
    </source>
</evidence>
<evidence type="ECO:0000256" key="7">
    <source>
        <dbReference type="ARBA" id="ARBA00022927"/>
    </source>
</evidence>